<dbReference type="PANTHER" id="PTHR11142">
    <property type="entry name" value="PSEUDOURIDYLATE SYNTHASE"/>
    <property type="match status" value="1"/>
</dbReference>
<accession>A0A7F5R2B0</accession>
<dbReference type="KEGG" id="apln:108739188"/>
<keyword evidence="6" id="KW-1185">Reference proteome</keyword>
<dbReference type="GO" id="GO:0003723">
    <property type="term" value="F:RNA binding"/>
    <property type="evidence" value="ECO:0007669"/>
    <property type="project" value="InterPro"/>
</dbReference>
<organism evidence="6 8">
    <name type="scientific">Agrilus planipennis</name>
    <name type="common">Emerald ash borer</name>
    <name type="synonym">Agrilus marcopoli</name>
    <dbReference type="NCBI Taxonomy" id="224129"/>
    <lineage>
        <taxon>Eukaryota</taxon>
        <taxon>Metazoa</taxon>
        <taxon>Ecdysozoa</taxon>
        <taxon>Arthropoda</taxon>
        <taxon>Hexapoda</taxon>
        <taxon>Insecta</taxon>
        <taxon>Pterygota</taxon>
        <taxon>Neoptera</taxon>
        <taxon>Endopterygota</taxon>
        <taxon>Coleoptera</taxon>
        <taxon>Polyphaga</taxon>
        <taxon>Elateriformia</taxon>
        <taxon>Buprestoidea</taxon>
        <taxon>Buprestidae</taxon>
        <taxon>Agrilinae</taxon>
        <taxon>Agrilus</taxon>
    </lineage>
</organism>
<evidence type="ECO:0000313" key="7">
    <source>
        <dbReference type="RefSeq" id="XP_025829436.1"/>
    </source>
</evidence>
<dbReference type="InterPro" id="IPR020103">
    <property type="entry name" value="PsdUridine_synth_cat_dom_sf"/>
</dbReference>
<evidence type="ECO:0000256" key="3">
    <source>
        <dbReference type="ARBA" id="ARBA00023235"/>
    </source>
</evidence>
<dbReference type="RefSeq" id="XP_025829437.1">
    <property type="nucleotide sequence ID" value="XM_025973652.1"/>
</dbReference>
<dbReference type="InterPro" id="IPR020095">
    <property type="entry name" value="PsdUridine_synth_TruA_C"/>
</dbReference>
<dbReference type="InterPro" id="IPR020097">
    <property type="entry name" value="PsdUridine_synth_TruA_a/b_dom"/>
</dbReference>
<dbReference type="Proteomes" id="UP000192223">
    <property type="component" value="Unplaced"/>
</dbReference>
<evidence type="ECO:0000256" key="1">
    <source>
        <dbReference type="ARBA" id="ARBA00009375"/>
    </source>
</evidence>
<name>A0A7F5R2B0_AGRPL</name>
<evidence type="ECO:0000313" key="8">
    <source>
        <dbReference type="RefSeq" id="XP_025829437.1"/>
    </source>
</evidence>
<dbReference type="Gene3D" id="3.30.70.580">
    <property type="entry name" value="Pseudouridine synthase I, catalytic domain, N-terminal subdomain"/>
    <property type="match status" value="1"/>
</dbReference>
<proteinExistence type="inferred from homology"/>
<evidence type="ECO:0000256" key="2">
    <source>
        <dbReference type="ARBA" id="ARBA00022694"/>
    </source>
</evidence>
<keyword evidence="2 4" id="KW-0819">tRNA processing</keyword>
<dbReference type="Pfam" id="PF01416">
    <property type="entry name" value="PseudoU_synth_1"/>
    <property type="match status" value="1"/>
</dbReference>
<comment type="catalytic activity">
    <reaction evidence="4">
        <text>uridine(38/39/40) in tRNA = pseudouridine(38/39/40) in tRNA</text>
        <dbReference type="Rhea" id="RHEA:22376"/>
        <dbReference type="Rhea" id="RHEA-COMP:10085"/>
        <dbReference type="Rhea" id="RHEA-COMP:10087"/>
        <dbReference type="ChEBI" id="CHEBI:65314"/>
        <dbReference type="ChEBI" id="CHEBI:65315"/>
        <dbReference type="EC" id="5.4.99.12"/>
    </reaction>
</comment>
<dbReference type="SUPFAM" id="SSF55120">
    <property type="entry name" value="Pseudouridine synthase"/>
    <property type="match status" value="1"/>
</dbReference>
<dbReference type="GO" id="GO:0005634">
    <property type="term" value="C:nucleus"/>
    <property type="evidence" value="ECO:0007669"/>
    <property type="project" value="TreeGrafter"/>
</dbReference>
<feature type="domain" description="Pseudouridine synthase I TruA alpha/beta" evidence="5">
    <location>
        <begin position="211"/>
        <end position="246"/>
    </location>
</feature>
<reference evidence="7 8" key="1">
    <citation type="submission" date="2025-04" db="UniProtKB">
        <authorList>
            <consortium name="RefSeq"/>
        </authorList>
    </citation>
    <scope>IDENTIFICATION</scope>
    <source>
        <tissue evidence="7 8">Entire body</tissue>
    </source>
</reference>
<dbReference type="GeneID" id="108739188"/>
<dbReference type="Gene3D" id="3.30.70.660">
    <property type="entry name" value="Pseudouridine synthase I, catalytic domain, C-terminal subdomain"/>
    <property type="match status" value="1"/>
</dbReference>
<dbReference type="RefSeq" id="XP_025829436.1">
    <property type="nucleotide sequence ID" value="XM_025973651.1"/>
</dbReference>
<dbReference type="AlphaFoldDB" id="A0A7F5R2B0"/>
<evidence type="ECO:0000256" key="4">
    <source>
        <dbReference type="RuleBase" id="RU003792"/>
    </source>
</evidence>
<dbReference type="EC" id="5.4.99.12" evidence="4"/>
<dbReference type="InterPro" id="IPR001406">
    <property type="entry name" value="PsdUridine_synth_TruA"/>
</dbReference>
<dbReference type="OrthoDB" id="25767at2759"/>
<dbReference type="FunFam" id="3.30.70.580:FF:000007">
    <property type="entry name" value="tRNA pseudouridine synthase"/>
    <property type="match status" value="1"/>
</dbReference>
<dbReference type="InterPro" id="IPR020094">
    <property type="entry name" value="TruA/RsuA/RluB/E/F_N"/>
</dbReference>
<dbReference type="GO" id="GO:0031119">
    <property type="term" value="P:tRNA pseudouridine synthesis"/>
    <property type="evidence" value="ECO:0007669"/>
    <property type="project" value="TreeGrafter"/>
</dbReference>
<keyword evidence="3 4" id="KW-0413">Isomerase</keyword>
<dbReference type="GO" id="GO:0005737">
    <property type="term" value="C:cytoplasm"/>
    <property type="evidence" value="ECO:0007669"/>
    <property type="project" value="TreeGrafter"/>
</dbReference>
<evidence type="ECO:0000313" key="6">
    <source>
        <dbReference type="Proteomes" id="UP000192223"/>
    </source>
</evidence>
<dbReference type="GO" id="GO:0160147">
    <property type="term" value="F:tRNA pseudouridine(38-40) synthase activity"/>
    <property type="evidence" value="ECO:0007669"/>
    <property type="project" value="UniProtKB-EC"/>
</dbReference>
<dbReference type="GO" id="GO:1990481">
    <property type="term" value="P:mRNA pseudouridine synthesis"/>
    <property type="evidence" value="ECO:0007669"/>
    <property type="project" value="TreeGrafter"/>
</dbReference>
<sequence length="261" mass="30327">MKMCEIEKDKELFAFKKNLLSELPKDELIKIVTKLEVHNEQLKNIIKKSSSSLTKSRRTQKPFDFSSCKFRHVLLKLFYIGWNYQGYASQEDSVNTIEHCLFEALQKTCLIKNRSSSNYHRCGRTDKGVSSFGQTVSIDLRSKLNKDNLDDIDNEINYCKVLNKVLPKEIRCIAWCPVPNDFSARFDCESRTYKYYFNKGNLDIQRMKEGAQYLLGTHDFRNFCKMDVNNGVVNFVRNVLHVDIFPSNRNIGGNFVDGKVT</sequence>
<evidence type="ECO:0000259" key="5">
    <source>
        <dbReference type="Pfam" id="PF01416"/>
    </source>
</evidence>
<protein>
    <recommendedName>
        <fullName evidence="4">tRNA pseudouridine synthase</fullName>
        <ecNumber evidence="4">5.4.99.12</ecNumber>
    </recommendedName>
</protein>
<dbReference type="PANTHER" id="PTHR11142:SF5">
    <property type="entry name" value="TRNA PSEUDOURIDINE(38_39) SYNTHASE"/>
    <property type="match status" value="1"/>
</dbReference>
<gene>
    <name evidence="7 8" type="primary">LOC108739188</name>
</gene>
<comment type="similarity">
    <text evidence="1 4">Belongs to the tRNA pseudouridine synthase TruA family.</text>
</comment>